<dbReference type="AlphaFoldDB" id="A0A0F8ZTW5"/>
<organism evidence="1">
    <name type="scientific">marine sediment metagenome</name>
    <dbReference type="NCBI Taxonomy" id="412755"/>
    <lineage>
        <taxon>unclassified sequences</taxon>
        <taxon>metagenomes</taxon>
        <taxon>ecological metagenomes</taxon>
    </lineage>
</organism>
<gene>
    <name evidence="1" type="ORF">LCGC14_2653780</name>
</gene>
<accession>A0A0F8ZTW5</accession>
<evidence type="ECO:0000313" key="1">
    <source>
        <dbReference type="EMBL" id="KKK97337.1"/>
    </source>
</evidence>
<sequence length="182" mass="21017">MAGKIRLNLEGQKFGRLTVLKRIADPKNKNGYWLCSCECGRTSKVVSYSLTKGTTKSCGCLKKEIRFKHGHRVNGNKHPLYSIWVNMRQRCFNLNNPRYKDYGGRGISIVSRWASFQSFLEDMGERPANTSLDRIDVNGNYAPENCRWATAQEQVDNRRVRAVSKEEEEILKLFRESITFKC</sequence>
<dbReference type="EMBL" id="LAZR01046095">
    <property type="protein sequence ID" value="KKK97337.1"/>
    <property type="molecule type" value="Genomic_DNA"/>
</dbReference>
<comment type="caution">
    <text evidence="1">The sequence shown here is derived from an EMBL/GenBank/DDBJ whole genome shotgun (WGS) entry which is preliminary data.</text>
</comment>
<reference evidence="1" key="1">
    <citation type="journal article" date="2015" name="Nature">
        <title>Complex archaea that bridge the gap between prokaryotes and eukaryotes.</title>
        <authorList>
            <person name="Spang A."/>
            <person name="Saw J.H."/>
            <person name="Jorgensen S.L."/>
            <person name="Zaremba-Niedzwiedzka K."/>
            <person name="Martijn J."/>
            <person name="Lind A.E."/>
            <person name="van Eijk R."/>
            <person name="Schleper C."/>
            <person name="Guy L."/>
            <person name="Ettema T.J."/>
        </authorList>
    </citation>
    <scope>NUCLEOTIDE SEQUENCE</scope>
</reference>
<name>A0A0F8ZTW5_9ZZZZ</name>
<proteinExistence type="predicted"/>
<evidence type="ECO:0008006" key="2">
    <source>
        <dbReference type="Google" id="ProtNLM"/>
    </source>
</evidence>
<protein>
    <recommendedName>
        <fullName evidence="2">AP2/ERF domain-containing protein</fullName>
    </recommendedName>
</protein>